<dbReference type="RefSeq" id="WP_211631656.1">
    <property type="nucleotide sequence ID" value="NZ_CP073100.1"/>
</dbReference>
<evidence type="ECO:0000313" key="1">
    <source>
        <dbReference type="EMBL" id="QUE51517.1"/>
    </source>
</evidence>
<keyword evidence="2" id="KW-1185">Reference proteome</keyword>
<dbReference type="KEGG" id="lamb:KBB96_01165"/>
<organism evidence="1 2">
    <name type="scientific">Luteolibacter ambystomatis</name>
    <dbReference type="NCBI Taxonomy" id="2824561"/>
    <lineage>
        <taxon>Bacteria</taxon>
        <taxon>Pseudomonadati</taxon>
        <taxon>Verrucomicrobiota</taxon>
        <taxon>Verrucomicrobiia</taxon>
        <taxon>Verrucomicrobiales</taxon>
        <taxon>Verrucomicrobiaceae</taxon>
        <taxon>Luteolibacter</taxon>
    </lineage>
</organism>
<evidence type="ECO:0000313" key="2">
    <source>
        <dbReference type="Proteomes" id="UP000676169"/>
    </source>
</evidence>
<protein>
    <submittedName>
        <fullName evidence="1">Uncharacterized protein</fullName>
    </submittedName>
</protein>
<name>A0A975G9T2_9BACT</name>
<sequence length="167" mass="19487">MENLASLPPDRLFELFESGAIDRETLQTLMALQARMLIREMEEDHLNPAAAFMEHLRNLRMAIKFSRRHGQKLIRDVLSSLGRDTDFPPCIYLWNASHPDVPLHCFFRSKREPVFRILKMTTDGSTIHVEVEYGVKYPKAIHRETITLKRDAAWNLRIESRETLAVK</sequence>
<dbReference type="AlphaFoldDB" id="A0A975G9T2"/>
<dbReference type="Proteomes" id="UP000676169">
    <property type="component" value="Chromosome"/>
</dbReference>
<accession>A0A975G9T2</accession>
<proteinExistence type="predicted"/>
<dbReference type="EMBL" id="CP073100">
    <property type="protein sequence ID" value="QUE51517.1"/>
    <property type="molecule type" value="Genomic_DNA"/>
</dbReference>
<gene>
    <name evidence="1" type="ORF">KBB96_01165</name>
</gene>
<reference evidence="1" key="1">
    <citation type="submission" date="2021-04" db="EMBL/GenBank/DDBJ databases">
        <title>Luteolibacter sp. 32A isolated from the skin of an Anderson's salamander (Ambystoma andersonii).</title>
        <authorList>
            <person name="Spergser J."/>
            <person name="Busse H.-J."/>
        </authorList>
    </citation>
    <scope>NUCLEOTIDE SEQUENCE</scope>
    <source>
        <strain evidence="1">32A</strain>
    </source>
</reference>